<dbReference type="EMBL" id="JANAKD010000866">
    <property type="protein sequence ID" value="KAJ3487003.1"/>
    <property type="molecule type" value="Genomic_DNA"/>
</dbReference>
<protein>
    <submittedName>
        <fullName evidence="1">Uncharacterized protein</fullName>
    </submittedName>
</protein>
<keyword evidence="2" id="KW-1185">Reference proteome</keyword>
<gene>
    <name evidence="1" type="ORF">NLG97_g6506</name>
</gene>
<comment type="caution">
    <text evidence="1">The sequence shown here is derived from an EMBL/GenBank/DDBJ whole genome shotgun (WGS) entry which is preliminary data.</text>
</comment>
<organism evidence="1 2">
    <name type="scientific">Lecanicillium saksenae</name>
    <dbReference type="NCBI Taxonomy" id="468837"/>
    <lineage>
        <taxon>Eukaryota</taxon>
        <taxon>Fungi</taxon>
        <taxon>Dikarya</taxon>
        <taxon>Ascomycota</taxon>
        <taxon>Pezizomycotina</taxon>
        <taxon>Sordariomycetes</taxon>
        <taxon>Hypocreomycetidae</taxon>
        <taxon>Hypocreales</taxon>
        <taxon>Cordycipitaceae</taxon>
        <taxon>Lecanicillium</taxon>
    </lineage>
</organism>
<name>A0ACC1QPG3_9HYPO</name>
<evidence type="ECO:0000313" key="2">
    <source>
        <dbReference type="Proteomes" id="UP001148737"/>
    </source>
</evidence>
<evidence type="ECO:0000313" key="1">
    <source>
        <dbReference type="EMBL" id="KAJ3487003.1"/>
    </source>
</evidence>
<proteinExistence type="predicted"/>
<reference evidence="1" key="1">
    <citation type="submission" date="2022-07" db="EMBL/GenBank/DDBJ databases">
        <title>Genome Sequence of Lecanicillium saksenae.</title>
        <authorList>
            <person name="Buettner E."/>
        </authorList>
    </citation>
    <scope>NUCLEOTIDE SEQUENCE</scope>
    <source>
        <strain evidence="1">VT-O1</strain>
    </source>
</reference>
<dbReference type="Proteomes" id="UP001148737">
    <property type="component" value="Unassembled WGS sequence"/>
</dbReference>
<accession>A0ACC1QPG3</accession>
<sequence length="426" mass="47416">MSESSLAVARTEVAQERSPQGHGELARCLPAEMTGDLVRLPHAAAGEKISKAVTKPRVRRHTSRATTGCSTCKECDMHTPLLWRSKRGETQIAHERASLFTSSTHAPQSLELPVSIWSPSQRASTMEDDWVQACYHWGTLYRRIHPERRITKQMPFSAELTGFVTASDPMKLVMILVSLAALLLEERPGAPNYTNLTRRPDLATYIKKYNDYNTVVLSSLSRDIHNLSPASRVLNRLGNFIQSEIVLNSPTLPLHLKGFATILSVRGGIRTVLERNEASSFVINNTLIATTALNTTSPAKACISSATCLVDDHAYLLYTSNLLENFPCPTQLYRCIVDINWLRAQQAAGQLDGVCDASAAIAAAIQGFNPENWNERPNLRSSEVRCLIAQLYQSATDLASKRQTTRRLLRNAWWRFAASTSRWLGR</sequence>